<organism evidence="1 2">
    <name type="scientific">Elsinoe australis</name>
    <dbReference type="NCBI Taxonomy" id="40998"/>
    <lineage>
        <taxon>Eukaryota</taxon>
        <taxon>Fungi</taxon>
        <taxon>Dikarya</taxon>
        <taxon>Ascomycota</taxon>
        <taxon>Pezizomycotina</taxon>
        <taxon>Dothideomycetes</taxon>
        <taxon>Dothideomycetidae</taxon>
        <taxon>Myriangiales</taxon>
        <taxon>Elsinoaceae</taxon>
        <taxon>Elsinoe</taxon>
    </lineage>
</organism>
<sequence>MAMKNAADSLEGLPLPKTDMLAQVDSLVVEIDPSIVSGTQSLRNPAKHSTDIITMYDFWRRIFESVDPTRLAILGPVSVLGWLTTTVTQMRDAWGFGDMETQMLELTQNHRRPLLTSGLRSRSRSNAAWDTEYLFNARPWTGLKLNEGSMLQAYGIYEYFNRVPPTILDGVILPRSESLESFSLHCLFPFNTHVDELQLLSLSHYRRIHFHFTPAPNMQVLDNSKMVGKADLVDCWREVEQIYQRTLEQQSLFGPDGLLEEFSTGDHVVESIRRILDDGFIEHTQHGWVSTGFGRWTRSQMSNAD</sequence>
<dbReference type="STRING" id="40998.A0A2P7YIX7"/>
<protein>
    <submittedName>
        <fullName evidence="1">Uncharacterized protein</fullName>
    </submittedName>
</protein>
<reference evidence="1 2" key="1">
    <citation type="submission" date="2017-05" db="EMBL/GenBank/DDBJ databases">
        <title>Draft genome sequence of Elsinoe australis.</title>
        <authorList>
            <person name="Cheng Q."/>
        </authorList>
    </citation>
    <scope>NUCLEOTIDE SEQUENCE [LARGE SCALE GENOMIC DNA]</scope>
    <source>
        <strain evidence="1 2">NL1</strain>
    </source>
</reference>
<keyword evidence="2" id="KW-1185">Reference proteome</keyword>
<dbReference type="AlphaFoldDB" id="A0A2P7YIX7"/>
<gene>
    <name evidence="1" type="ORF">B9Z65_5746</name>
</gene>
<evidence type="ECO:0000313" key="1">
    <source>
        <dbReference type="EMBL" id="PSK35931.1"/>
    </source>
</evidence>
<evidence type="ECO:0000313" key="2">
    <source>
        <dbReference type="Proteomes" id="UP000243723"/>
    </source>
</evidence>
<name>A0A2P7YIX7_9PEZI</name>
<dbReference type="EMBL" id="NHZQ01000422">
    <property type="protein sequence ID" value="PSK35931.1"/>
    <property type="molecule type" value="Genomic_DNA"/>
</dbReference>
<proteinExistence type="predicted"/>
<dbReference type="OrthoDB" id="5296720at2759"/>
<dbReference type="Proteomes" id="UP000243723">
    <property type="component" value="Unassembled WGS sequence"/>
</dbReference>
<accession>A0A2P7YIX7</accession>
<comment type="caution">
    <text evidence="1">The sequence shown here is derived from an EMBL/GenBank/DDBJ whole genome shotgun (WGS) entry which is preliminary data.</text>
</comment>